<dbReference type="Gene3D" id="1.25.40.10">
    <property type="entry name" value="Tetratricopeptide repeat domain"/>
    <property type="match status" value="1"/>
</dbReference>
<sequence>MRALAEVLTEHGPLDEDDLARRLRDGGVRDPDSLIDEMNCPVGQLADDRWVWLPALLAGRVFTHRIGPAELARDLLAVTPDLSPLTMLCEHEEYARFADGSPARVAMPGYDDELLDERGITDELADPAGALLLAPGTLAALGVAEGDLVGVRLRDEGLEVERITALADSTAGERLAVTVAADEPIDVATAVWGTCVEHPALFTEPLAPIGEIVDEIGLAYDGIQLASAEFDFDSWHSERERDLLAERHDLGPDEAAALYTLVKLYEQVSAIVQTIAEADEGLEDVSAAAPGDAAEIDDDGFAELIADAGAALADPGMAEALLAETFDIDPDGAAALGLFAEILEPKVPRLARAACRWLHAVARERLGDIEAAEREFLAAEAMDPDWPPSLVALARFASDRGDVEHGLALLRRAHADPDNPLVELLERHRVTPRADLGRNEPCWCGSGRKYKKCHLGSEQLPLAERAGWLYAKACHHALLNGWDGLVAAAAAERCRHDLADDPDVLAEAMDDPLVLDAVLFEGGAFAEFLQIRGPLLPDDERLLAQRWASTDRSVFEVERVHRGHSVTVRDVRTGDTHEVRERTASHRLQPGQLVCARVVPAGDTMQFFGGVEPVAAHERDALVELLDTRPDPVELVALLSRRLAPN</sequence>
<organism evidence="1 2">
    <name type="scientific">Mycobacterium alsense</name>
    <dbReference type="NCBI Taxonomy" id="324058"/>
    <lineage>
        <taxon>Bacteria</taxon>
        <taxon>Bacillati</taxon>
        <taxon>Actinomycetota</taxon>
        <taxon>Actinomycetes</taxon>
        <taxon>Mycobacteriales</taxon>
        <taxon>Mycobacteriaceae</taxon>
        <taxon>Mycobacterium</taxon>
    </lineage>
</organism>
<dbReference type="Pfam" id="PF02810">
    <property type="entry name" value="SEC-C"/>
    <property type="match status" value="1"/>
</dbReference>
<dbReference type="Gene3D" id="3.10.450.50">
    <property type="match status" value="1"/>
</dbReference>
<dbReference type="Proteomes" id="UP000092086">
    <property type="component" value="Unassembled WGS sequence"/>
</dbReference>
<dbReference type="InterPro" id="IPR004027">
    <property type="entry name" value="SEC_C_motif"/>
</dbReference>
<gene>
    <name evidence="1" type="ORF">A5672_09295</name>
</gene>
<dbReference type="SUPFAM" id="SSF48452">
    <property type="entry name" value="TPR-like"/>
    <property type="match status" value="1"/>
</dbReference>
<dbReference type="AlphaFoldDB" id="A0ABD6P752"/>
<comment type="caution">
    <text evidence="1">The sequence shown here is derived from an EMBL/GenBank/DDBJ whole genome shotgun (WGS) entry which is preliminary data.</text>
</comment>
<name>A0ABD6P752_9MYCO</name>
<reference evidence="1 2" key="1">
    <citation type="submission" date="2016-06" db="EMBL/GenBank/DDBJ databases">
        <authorList>
            <person name="Sutton G."/>
            <person name="Brinkac L."/>
            <person name="Sanka R."/>
            <person name="Adams M."/>
            <person name="Lau E."/>
            <person name="Sam S."/>
            <person name="Sreng N."/>
            <person name="Him V."/>
            <person name="Kerleguer A."/>
            <person name="Cheng S."/>
        </authorList>
    </citation>
    <scope>NUCLEOTIDE SEQUENCE [LARGE SCALE GENOMIC DNA]</scope>
    <source>
        <strain evidence="1 2">E2978</strain>
    </source>
</reference>
<dbReference type="SUPFAM" id="SSF103642">
    <property type="entry name" value="Sec-C motif"/>
    <property type="match status" value="1"/>
</dbReference>
<evidence type="ECO:0000313" key="1">
    <source>
        <dbReference type="EMBL" id="OBG45153.1"/>
    </source>
</evidence>
<dbReference type="EMBL" id="LZIT01000038">
    <property type="protein sequence ID" value="OBG45153.1"/>
    <property type="molecule type" value="Genomic_DNA"/>
</dbReference>
<protein>
    <submittedName>
        <fullName evidence="1">Zinc-binding protein</fullName>
    </submittedName>
</protein>
<accession>A0ABD6P752</accession>
<evidence type="ECO:0000313" key="2">
    <source>
        <dbReference type="Proteomes" id="UP000092086"/>
    </source>
</evidence>
<proteinExistence type="predicted"/>
<dbReference type="InterPro" id="IPR011990">
    <property type="entry name" value="TPR-like_helical_dom_sf"/>
</dbReference>